<feature type="region of interest" description="Disordered" evidence="1">
    <location>
        <begin position="29"/>
        <end position="88"/>
    </location>
</feature>
<evidence type="ECO:0000256" key="1">
    <source>
        <dbReference type="SAM" id="MobiDB-lite"/>
    </source>
</evidence>
<keyword evidence="3" id="KW-1185">Reference proteome</keyword>
<reference evidence="2 3" key="1">
    <citation type="submission" date="2017-12" db="EMBL/GenBank/DDBJ databases">
        <title>Comparative genomics of Botrytis spp.</title>
        <authorList>
            <person name="Valero-Jimenez C.A."/>
            <person name="Tapia P."/>
            <person name="Veloso J."/>
            <person name="Silva-Moreno E."/>
            <person name="Staats M."/>
            <person name="Valdes J.H."/>
            <person name="Van Kan J.A.L."/>
        </authorList>
    </citation>
    <scope>NUCLEOTIDE SEQUENCE [LARGE SCALE GENOMIC DNA]</scope>
    <source>
        <strain evidence="2 3">Bp0003</strain>
    </source>
</reference>
<evidence type="ECO:0000313" key="2">
    <source>
        <dbReference type="EMBL" id="TGO18960.1"/>
    </source>
</evidence>
<proteinExistence type="predicted"/>
<feature type="compositionally biased region" description="Basic residues" evidence="1">
    <location>
        <begin position="67"/>
        <end position="77"/>
    </location>
</feature>
<name>A0A4Z1F5M2_9HELO</name>
<sequence>MVYLGIKLCTCSYIVNKSTELLSSWRKRMKSKEPTFQGNSSSDGLENEMSRQATTVAPDQHETTKSAPRKWSRRVLGGKRGNEEAPIM</sequence>
<accession>A0A4Z1F5M2</accession>
<dbReference type="AlphaFoldDB" id="A0A4Z1F5M2"/>
<protein>
    <submittedName>
        <fullName evidence="2">Uncharacterized protein</fullName>
    </submittedName>
</protein>
<evidence type="ECO:0000313" key="3">
    <source>
        <dbReference type="Proteomes" id="UP000297910"/>
    </source>
</evidence>
<organism evidence="2 3">
    <name type="scientific">Botrytis paeoniae</name>
    <dbReference type="NCBI Taxonomy" id="278948"/>
    <lineage>
        <taxon>Eukaryota</taxon>
        <taxon>Fungi</taxon>
        <taxon>Dikarya</taxon>
        <taxon>Ascomycota</taxon>
        <taxon>Pezizomycotina</taxon>
        <taxon>Leotiomycetes</taxon>
        <taxon>Helotiales</taxon>
        <taxon>Sclerotiniaceae</taxon>
        <taxon>Botrytis</taxon>
    </lineage>
</organism>
<dbReference type="EMBL" id="PQXI01000354">
    <property type="protein sequence ID" value="TGO18960.1"/>
    <property type="molecule type" value="Genomic_DNA"/>
</dbReference>
<gene>
    <name evidence="2" type="ORF">BPAE_0356g00010</name>
</gene>
<comment type="caution">
    <text evidence="2">The sequence shown here is derived from an EMBL/GenBank/DDBJ whole genome shotgun (WGS) entry which is preliminary data.</text>
</comment>
<feature type="compositionally biased region" description="Polar residues" evidence="1">
    <location>
        <begin position="34"/>
        <end position="57"/>
    </location>
</feature>
<dbReference type="Proteomes" id="UP000297910">
    <property type="component" value="Unassembled WGS sequence"/>
</dbReference>